<dbReference type="SUPFAM" id="SSF48403">
    <property type="entry name" value="Ankyrin repeat"/>
    <property type="match status" value="3"/>
</dbReference>
<dbReference type="Pfam" id="PF12796">
    <property type="entry name" value="Ank_2"/>
    <property type="match status" value="4"/>
</dbReference>
<dbReference type="Proteomes" id="UP000276133">
    <property type="component" value="Unassembled WGS sequence"/>
</dbReference>
<evidence type="ECO:0000256" key="1">
    <source>
        <dbReference type="ARBA" id="ARBA00022737"/>
    </source>
</evidence>
<dbReference type="Gene3D" id="1.25.40.20">
    <property type="entry name" value="Ankyrin repeat-containing domain"/>
    <property type="match status" value="2"/>
</dbReference>
<dbReference type="PROSITE" id="PS50297">
    <property type="entry name" value="ANK_REP_REGION"/>
    <property type="match status" value="3"/>
</dbReference>
<dbReference type="Pfam" id="PF13857">
    <property type="entry name" value="Ank_5"/>
    <property type="match status" value="1"/>
</dbReference>
<keyword evidence="1" id="KW-0677">Repeat</keyword>
<evidence type="ECO:0000256" key="3">
    <source>
        <dbReference type="PROSITE-ProRule" id="PRU00023"/>
    </source>
</evidence>
<evidence type="ECO:0000313" key="5">
    <source>
        <dbReference type="Proteomes" id="UP000276133"/>
    </source>
</evidence>
<organism evidence="4 5">
    <name type="scientific">Brachionus plicatilis</name>
    <name type="common">Marine rotifer</name>
    <name type="synonym">Brachionus muelleri</name>
    <dbReference type="NCBI Taxonomy" id="10195"/>
    <lineage>
        <taxon>Eukaryota</taxon>
        <taxon>Metazoa</taxon>
        <taxon>Spiralia</taxon>
        <taxon>Gnathifera</taxon>
        <taxon>Rotifera</taxon>
        <taxon>Eurotatoria</taxon>
        <taxon>Monogononta</taxon>
        <taxon>Pseudotrocha</taxon>
        <taxon>Ploima</taxon>
        <taxon>Brachionidae</taxon>
        <taxon>Brachionus</taxon>
    </lineage>
</organism>
<keyword evidence="4" id="KW-0675">Receptor</keyword>
<dbReference type="SMART" id="SM00248">
    <property type="entry name" value="ANK"/>
    <property type="match status" value="13"/>
</dbReference>
<keyword evidence="2 3" id="KW-0040">ANK repeat</keyword>
<keyword evidence="5" id="KW-1185">Reference proteome</keyword>
<proteinExistence type="predicted"/>
<dbReference type="EMBL" id="REGN01006610">
    <property type="protein sequence ID" value="RNA08851.1"/>
    <property type="molecule type" value="Genomic_DNA"/>
</dbReference>
<accession>A0A3M7QCX9</accession>
<dbReference type="STRING" id="10195.A0A3M7QCX9"/>
<feature type="repeat" description="ANK" evidence="3">
    <location>
        <begin position="402"/>
        <end position="434"/>
    </location>
</feature>
<sequence length="542" mass="62464">MYQLTIDAFRPKVIEDKKNLTPLHLACKFGFEDEAELLIDRIDRDKLFNVCMLDLPSSLPPLHLACRNKVEKFKIVKRILEKLRDEDSKLKVQSGILKSNFIDLISKKEDANRQTILEICIENNHVRLVELLLSNYSISTNQPNSVNGNYSIHLAAKNGSTEILSLLIKYNSNIIRNNLADENPLHIAALYNRFKFVREYLVSERHLLINSDYCCLRSQKKTSIDSTHLPCMCNCDGDFDLNSAQLSIRQRDKKFHTPLMRAIVSGSQLVVEELINDKYVELDSKDKDGQSIYHLCSEYNNTDILRYLLQTDFIPQEILFAKDNFENTILHTSCRTGNLEAIKLIVNKLYDSNNSLETMLYAKNYLGHTCFHIACIKGYYNIVEYFLKEKKLIQFLEHVDNNFNTSLHLATENGHSGIANLLLEFGIDPSVKNEENTTALDLSCRLGYFEISKNIITNCSDLKNQDKIQHEFPLHTACYEGAYEVVKLLLLKGVQIDKLNDENKNCLEIAIKQGHNSFFNKFVFKYQRNRKDECAHPKNVLS</sequence>
<feature type="repeat" description="ANK" evidence="3">
    <location>
        <begin position="469"/>
        <end position="501"/>
    </location>
</feature>
<name>A0A3M7QCX9_BRAPC</name>
<protein>
    <submittedName>
        <fullName evidence="4">Transient receptor potential cation channel subfamily A member 1</fullName>
    </submittedName>
</protein>
<dbReference type="PANTHER" id="PTHR24198:SF165">
    <property type="entry name" value="ANKYRIN REPEAT-CONTAINING PROTEIN-RELATED"/>
    <property type="match status" value="1"/>
</dbReference>
<comment type="caution">
    <text evidence="4">The sequence shown here is derived from an EMBL/GenBank/DDBJ whole genome shotgun (WGS) entry which is preliminary data.</text>
</comment>
<dbReference type="PROSITE" id="PS50088">
    <property type="entry name" value="ANK_REPEAT"/>
    <property type="match status" value="3"/>
</dbReference>
<dbReference type="PANTHER" id="PTHR24198">
    <property type="entry name" value="ANKYRIN REPEAT AND PROTEIN KINASE DOMAIN-CONTAINING PROTEIN"/>
    <property type="match status" value="1"/>
</dbReference>
<reference evidence="4 5" key="1">
    <citation type="journal article" date="2018" name="Sci. Rep.">
        <title>Genomic signatures of local adaptation to the degree of environmental predictability in rotifers.</title>
        <authorList>
            <person name="Franch-Gras L."/>
            <person name="Hahn C."/>
            <person name="Garcia-Roger E.M."/>
            <person name="Carmona M.J."/>
            <person name="Serra M."/>
            <person name="Gomez A."/>
        </authorList>
    </citation>
    <scope>NUCLEOTIDE SEQUENCE [LARGE SCALE GENOMIC DNA]</scope>
    <source>
        <strain evidence="4">HYR1</strain>
    </source>
</reference>
<dbReference type="AlphaFoldDB" id="A0A3M7QCX9"/>
<dbReference type="InterPro" id="IPR002110">
    <property type="entry name" value="Ankyrin_rpt"/>
</dbReference>
<feature type="repeat" description="ANK" evidence="3">
    <location>
        <begin position="147"/>
        <end position="179"/>
    </location>
</feature>
<dbReference type="OrthoDB" id="1661883at2759"/>
<gene>
    <name evidence="4" type="ORF">BpHYR1_016664</name>
</gene>
<dbReference type="Pfam" id="PF00023">
    <property type="entry name" value="Ank"/>
    <property type="match status" value="1"/>
</dbReference>
<evidence type="ECO:0000313" key="4">
    <source>
        <dbReference type="EMBL" id="RNA08851.1"/>
    </source>
</evidence>
<dbReference type="InterPro" id="IPR036770">
    <property type="entry name" value="Ankyrin_rpt-contain_sf"/>
</dbReference>
<evidence type="ECO:0000256" key="2">
    <source>
        <dbReference type="ARBA" id="ARBA00023043"/>
    </source>
</evidence>